<gene>
    <name evidence="1" type="ORF">PZA08_14410</name>
</gene>
<organism evidence="1 2">
    <name type="scientific">Brevundimonas nasdae</name>
    <dbReference type="NCBI Taxonomy" id="172043"/>
    <lineage>
        <taxon>Bacteria</taxon>
        <taxon>Pseudomonadati</taxon>
        <taxon>Pseudomonadota</taxon>
        <taxon>Alphaproteobacteria</taxon>
        <taxon>Caulobacterales</taxon>
        <taxon>Caulobacteraceae</taxon>
        <taxon>Brevundimonas</taxon>
    </lineage>
</organism>
<protein>
    <submittedName>
        <fullName evidence="1">Uncharacterized protein</fullName>
    </submittedName>
</protein>
<keyword evidence="2" id="KW-1185">Reference proteome</keyword>
<evidence type="ECO:0000313" key="2">
    <source>
        <dbReference type="Proteomes" id="UP001302493"/>
    </source>
</evidence>
<name>A0ACD4VKY0_9CAUL</name>
<accession>A0ACD4VKY0</accession>
<evidence type="ECO:0000313" key="1">
    <source>
        <dbReference type="EMBL" id="WOB78476.1"/>
    </source>
</evidence>
<dbReference type="Proteomes" id="UP001302493">
    <property type="component" value="Chromosome"/>
</dbReference>
<dbReference type="EMBL" id="CP119180">
    <property type="protein sequence ID" value="WOB78476.1"/>
    <property type="molecule type" value="Genomic_DNA"/>
</dbReference>
<sequence length="158" mass="17115">MKTALAASAIVIGVFTSSVADAQIDSPAWYVGQTDTADRFVVFDSISHGDEPNTVIFNLVMVSRDRRMMQSGNAYSFNEYEADCNRHRSRVLRYAVFSATGEQTLSEETPSSWSADPVGSMSRDIADTICGDQIPTAEVVSAADFNRFIATAIKGGGR</sequence>
<reference evidence="1" key="1">
    <citation type="submission" date="2023-03" db="EMBL/GenBank/DDBJ databases">
        <title>Genome sequence of Brevundimonas nasdae SJTX8.</title>
        <authorList>
            <person name="Liang R."/>
        </authorList>
    </citation>
    <scope>NUCLEOTIDE SEQUENCE</scope>
    <source>
        <strain evidence="1">X8</strain>
    </source>
</reference>
<proteinExistence type="predicted"/>